<keyword evidence="3" id="KW-1185">Reference proteome</keyword>
<reference evidence="2 3" key="1">
    <citation type="submission" date="2017-04" db="EMBL/GenBank/DDBJ databases">
        <title>Draft genome sequence of Tuber borchii Vittad., a whitish edible truffle.</title>
        <authorList>
            <consortium name="DOE Joint Genome Institute"/>
            <person name="Murat C."/>
            <person name="Kuo A."/>
            <person name="Barry K.W."/>
            <person name="Clum A."/>
            <person name="Dockter R.B."/>
            <person name="Fauchery L."/>
            <person name="Iotti M."/>
            <person name="Kohler A."/>
            <person name="Labutti K."/>
            <person name="Lindquist E.A."/>
            <person name="Lipzen A."/>
            <person name="Ohm R.A."/>
            <person name="Wang M."/>
            <person name="Grigoriev I.V."/>
            <person name="Zambonelli A."/>
            <person name="Martin F.M."/>
        </authorList>
    </citation>
    <scope>NUCLEOTIDE SEQUENCE [LARGE SCALE GENOMIC DNA]</scope>
    <source>
        <strain evidence="2 3">Tbo3840</strain>
    </source>
</reference>
<protein>
    <submittedName>
        <fullName evidence="2">Uncharacterized protein</fullName>
    </submittedName>
</protein>
<evidence type="ECO:0000313" key="2">
    <source>
        <dbReference type="EMBL" id="PUU78953.1"/>
    </source>
</evidence>
<dbReference type="EMBL" id="NESQ01000103">
    <property type="protein sequence ID" value="PUU78953.1"/>
    <property type="molecule type" value="Genomic_DNA"/>
</dbReference>
<evidence type="ECO:0000313" key="3">
    <source>
        <dbReference type="Proteomes" id="UP000244722"/>
    </source>
</evidence>
<feature type="compositionally biased region" description="Basic and acidic residues" evidence="1">
    <location>
        <begin position="155"/>
        <end position="165"/>
    </location>
</feature>
<name>A0A2T6ZTZ7_TUBBO</name>
<evidence type="ECO:0000256" key="1">
    <source>
        <dbReference type="SAM" id="MobiDB-lite"/>
    </source>
</evidence>
<organism evidence="2 3">
    <name type="scientific">Tuber borchii</name>
    <name type="common">White truffle</name>
    <dbReference type="NCBI Taxonomy" id="42251"/>
    <lineage>
        <taxon>Eukaryota</taxon>
        <taxon>Fungi</taxon>
        <taxon>Dikarya</taxon>
        <taxon>Ascomycota</taxon>
        <taxon>Pezizomycotina</taxon>
        <taxon>Pezizomycetes</taxon>
        <taxon>Pezizales</taxon>
        <taxon>Tuberaceae</taxon>
        <taxon>Tuber</taxon>
    </lineage>
</organism>
<comment type="caution">
    <text evidence="2">The sequence shown here is derived from an EMBL/GenBank/DDBJ whole genome shotgun (WGS) entry which is preliminary data.</text>
</comment>
<feature type="region of interest" description="Disordered" evidence="1">
    <location>
        <begin position="150"/>
        <end position="189"/>
    </location>
</feature>
<gene>
    <name evidence="2" type="ORF">B9Z19DRAFT_1082940</name>
</gene>
<accession>A0A2T6ZTZ7</accession>
<dbReference type="AlphaFoldDB" id="A0A2T6ZTZ7"/>
<proteinExistence type="predicted"/>
<dbReference type="Proteomes" id="UP000244722">
    <property type="component" value="Unassembled WGS sequence"/>
</dbReference>
<dbReference type="OrthoDB" id="10428185at2759"/>
<sequence length="293" mass="34126">MAIHASRIPLPTSRNRKRHRQPEYWHCHYSSSNLPPKSWELYIQSRHTARQERLWQNEEQEKLRVFRATRIEHEPLGPYFLFENRKKETAGVNTSVSGGRIVDFTSVLFTCGIEGEKGGNGGRPAMFMDDVYPTRVPVWEKRERRISPLVPVPHSPERKSEKSGEEQPSVLFTRGIEGERGENSGRPAMFMDDVYPTRVPVWEKRERKISPLVPLLHSSTQKPGKSGEEQQESIEAMLERCRGARNYRKRLAQMELLGMRRKEFLSEELSLYERVVVEGKMVEEGFPVHKDRD</sequence>